<dbReference type="InterPro" id="IPR003423">
    <property type="entry name" value="OMP_efflux"/>
</dbReference>
<feature type="chain" id="PRO_5017041905" description="Type I secretion protein TolC" evidence="10">
    <location>
        <begin position="33"/>
        <end position="468"/>
    </location>
</feature>
<evidence type="ECO:0000313" key="12">
    <source>
        <dbReference type="Proteomes" id="UP000253941"/>
    </source>
</evidence>
<evidence type="ECO:0000256" key="4">
    <source>
        <dbReference type="ARBA" id="ARBA00022452"/>
    </source>
</evidence>
<dbReference type="InterPro" id="IPR010130">
    <property type="entry name" value="T1SS_OMP_TolC"/>
</dbReference>
<feature type="region of interest" description="Disordered" evidence="9">
    <location>
        <begin position="77"/>
        <end position="97"/>
    </location>
</feature>
<keyword evidence="5" id="KW-0812">Transmembrane</keyword>
<evidence type="ECO:0008006" key="13">
    <source>
        <dbReference type="Google" id="ProtNLM"/>
    </source>
</evidence>
<evidence type="ECO:0000256" key="5">
    <source>
        <dbReference type="ARBA" id="ARBA00022692"/>
    </source>
</evidence>
<dbReference type="PANTHER" id="PTHR30026:SF22">
    <property type="entry name" value="OUTER MEMBRANE EFFLUX PROTEIN"/>
    <property type="match status" value="1"/>
</dbReference>
<dbReference type="GO" id="GO:1990281">
    <property type="term" value="C:efflux pump complex"/>
    <property type="evidence" value="ECO:0007669"/>
    <property type="project" value="TreeGrafter"/>
</dbReference>
<proteinExistence type="inferred from homology"/>
<evidence type="ECO:0000256" key="10">
    <source>
        <dbReference type="SAM" id="SignalP"/>
    </source>
</evidence>
<dbReference type="Pfam" id="PF02321">
    <property type="entry name" value="OEP"/>
    <property type="match status" value="2"/>
</dbReference>
<dbReference type="Gene3D" id="1.20.1600.10">
    <property type="entry name" value="Outer membrane efflux proteins (OEP)"/>
    <property type="match status" value="1"/>
</dbReference>
<dbReference type="GO" id="GO:0015562">
    <property type="term" value="F:efflux transmembrane transporter activity"/>
    <property type="evidence" value="ECO:0007669"/>
    <property type="project" value="InterPro"/>
</dbReference>
<evidence type="ECO:0000256" key="9">
    <source>
        <dbReference type="SAM" id="MobiDB-lite"/>
    </source>
</evidence>
<keyword evidence="10" id="KW-0732">Signal</keyword>
<accession>A0A369TF39</accession>
<dbReference type="InterPro" id="IPR051906">
    <property type="entry name" value="TolC-like"/>
</dbReference>
<reference evidence="11 12" key="1">
    <citation type="submission" date="2018-07" db="EMBL/GenBank/DDBJ databases">
        <title>Venubactetium sediminum gen. nov., sp. nov., isolated from a marine solar saltern.</title>
        <authorList>
            <person name="Wang S."/>
        </authorList>
    </citation>
    <scope>NUCLEOTIDE SEQUENCE [LARGE SCALE GENOMIC DNA]</scope>
    <source>
        <strain evidence="11 12">WD2A32</strain>
    </source>
</reference>
<evidence type="ECO:0000256" key="2">
    <source>
        <dbReference type="ARBA" id="ARBA00007613"/>
    </source>
</evidence>
<organism evidence="11 12">
    <name type="scientific">Ferruginivarius sediminum</name>
    <dbReference type="NCBI Taxonomy" id="2661937"/>
    <lineage>
        <taxon>Bacteria</taxon>
        <taxon>Pseudomonadati</taxon>
        <taxon>Pseudomonadota</taxon>
        <taxon>Alphaproteobacteria</taxon>
        <taxon>Rhodospirillales</taxon>
        <taxon>Rhodospirillaceae</taxon>
        <taxon>Ferruginivarius</taxon>
    </lineage>
</organism>
<evidence type="ECO:0000256" key="1">
    <source>
        <dbReference type="ARBA" id="ARBA00004442"/>
    </source>
</evidence>
<keyword evidence="12" id="KW-1185">Reference proteome</keyword>
<keyword evidence="3" id="KW-0813">Transport</keyword>
<feature type="coiled-coil region" evidence="8">
    <location>
        <begin position="324"/>
        <end position="383"/>
    </location>
</feature>
<evidence type="ECO:0000256" key="7">
    <source>
        <dbReference type="ARBA" id="ARBA00023237"/>
    </source>
</evidence>
<comment type="caution">
    <text evidence="11">The sequence shown here is derived from an EMBL/GenBank/DDBJ whole genome shotgun (WGS) entry which is preliminary data.</text>
</comment>
<dbReference type="GO" id="GO:0015288">
    <property type="term" value="F:porin activity"/>
    <property type="evidence" value="ECO:0007669"/>
    <property type="project" value="TreeGrafter"/>
</dbReference>
<dbReference type="EMBL" id="QPMH01000001">
    <property type="protein sequence ID" value="RDD63969.1"/>
    <property type="molecule type" value="Genomic_DNA"/>
</dbReference>
<protein>
    <recommendedName>
        <fullName evidence="13">Type I secretion protein TolC</fullName>
    </recommendedName>
</protein>
<dbReference type="AlphaFoldDB" id="A0A369TF39"/>
<sequence length="468" mass="51367">MNCKRRLRPRLLAATALAGLSLAVALPSAADAETLKEALADAYATNPNLKAARRQLGATNERVPQALSNWRPEVSISGSAGRQKLDQEGEFTNTDTTTSPLTAQFEVSQPLYRGGRTVAGTERAENEVRAERARLAGTEQDVLLRGVQAYVDVWRDQAVLGLNDNNVKVLRRQLEATQDRFTVGEVTRTDVAQAESRLSRAIADREAARGQLESSRANYVEVIGHPPEDLEQPPVPDILPGTIEGAKELAIGNNPDVVANRFNEGAARRQVREVAGELLPEAELVGRLSQRENTTTEDSSTQSAEILAQVTIPLYQQGAVFSRVREAKQTANQRRLEVRSAERTAEQQAVSAWEDLQAARAQIESFREQVRAADIALEGVRQENQVGARTVLDVLDAEQELLDGQVSLVRAQRDEIFASHQLLSAIGKLRARALGLPVEYYDVERGYNAVRDKIWGWGIPSEGDDGNE</sequence>
<feature type="signal peptide" evidence="10">
    <location>
        <begin position="1"/>
        <end position="32"/>
    </location>
</feature>
<keyword evidence="4" id="KW-1134">Transmembrane beta strand</keyword>
<comment type="subcellular location">
    <subcellularLocation>
        <location evidence="1">Cell outer membrane</location>
    </subcellularLocation>
</comment>
<dbReference type="NCBIfam" id="TIGR01844">
    <property type="entry name" value="type_I_sec_TolC"/>
    <property type="match status" value="1"/>
</dbReference>
<keyword evidence="6" id="KW-0472">Membrane</keyword>
<evidence type="ECO:0000313" key="11">
    <source>
        <dbReference type="EMBL" id="RDD63969.1"/>
    </source>
</evidence>
<gene>
    <name evidence="11" type="ORF">DRB17_01760</name>
</gene>
<dbReference type="SUPFAM" id="SSF56954">
    <property type="entry name" value="Outer membrane efflux proteins (OEP)"/>
    <property type="match status" value="1"/>
</dbReference>
<evidence type="ECO:0000256" key="6">
    <source>
        <dbReference type="ARBA" id="ARBA00023136"/>
    </source>
</evidence>
<name>A0A369TF39_9PROT</name>
<evidence type="ECO:0000256" key="8">
    <source>
        <dbReference type="SAM" id="Coils"/>
    </source>
</evidence>
<keyword evidence="7" id="KW-0998">Cell outer membrane</keyword>
<keyword evidence="8" id="KW-0175">Coiled coil</keyword>
<evidence type="ECO:0000256" key="3">
    <source>
        <dbReference type="ARBA" id="ARBA00022448"/>
    </source>
</evidence>
<dbReference type="PANTHER" id="PTHR30026">
    <property type="entry name" value="OUTER MEMBRANE PROTEIN TOLC"/>
    <property type="match status" value="1"/>
</dbReference>
<dbReference type="GO" id="GO:0009279">
    <property type="term" value="C:cell outer membrane"/>
    <property type="evidence" value="ECO:0007669"/>
    <property type="project" value="UniProtKB-SubCell"/>
</dbReference>
<comment type="similarity">
    <text evidence="2">Belongs to the outer membrane factor (OMF) (TC 1.B.17) family.</text>
</comment>
<dbReference type="Proteomes" id="UP000253941">
    <property type="component" value="Unassembled WGS sequence"/>
</dbReference>